<name>X1EUJ8_9ZZZZ</name>
<dbReference type="AlphaFoldDB" id="X1EUJ8"/>
<keyword evidence="2" id="KW-1133">Transmembrane helix</keyword>
<protein>
    <submittedName>
        <fullName evidence="3">Uncharacterized protein</fullName>
    </submittedName>
</protein>
<feature type="non-terminal residue" evidence="3">
    <location>
        <position position="154"/>
    </location>
</feature>
<accession>X1EUJ8</accession>
<evidence type="ECO:0000256" key="2">
    <source>
        <dbReference type="SAM" id="Phobius"/>
    </source>
</evidence>
<dbReference type="EMBL" id="BARU01009378">
    <property type="protein sequence ID" value="GAH36247.1"/>
    <property type="molecule type" value="Genomic_DNA"/>
</dbReference>
<keyword evidence="2" id="KW-0472">Membrane</keyword>
<proteinExistence type="predicted"/>
<feature type="transmembrane region" description="Helical" evidence="2">
    <location>
        <begin position="107"/>
        <end position="129"/>
    </location>
</feature>
<evidence type="ECO:0000256" key="1">
    <source>
        <dbReference type="SAM" id="MobiDB-lite"/>
    </source>
</evidence>
<sequence length="154" mass="15784">MLGSGGVCEMAAECGTGRASHEDSVEFGRAAVHHPALLPEMGGDMSEASPNDPPAGGGGADLEHGLPMFSAGDPEALAREKAELVQLSTKPALARWRGYARKTGPGWLQSAMTLGGGSAAASLTAGALFGYKLLWVQPVAMILGIIMLSAMSYQ</sequence>
<organism evidence="3">
    <name type="scientific">marine sediment metagenome</name>
    <dbReference type="NCBI Taxonomy" id="412755"/>
    <lineage>
        <taxon>unclassified sequences</taxon>
        <taxon>metagenomes</taxon>
        <taxon>ecological metagenomes</taxon>
    </lineage>
</organism>
<reference evidence="3" key="1">
    <citation type="journal article" date="2014" name="Front. Microbiol.">
        <title>High frequency of phylogenetically diverse reductive dehalogenase-homologous genes in deep subseafloor sedimentary metagenomes.</title>
        <authorList>
            <person name="Kawai M."/>
            <person name="Futagami T."/>
            <person name="Toyoda A."/>
            <person name="Takaki Y."/>
            <person name="Nishi S."/>
            <person name="Hori S."/>
            <person name="Arai W."/>
            <person name="Tsubouchi T."/>
            <person name="Morono Y."/>
            <person name="Uchiyama I."/>
            <person name="Ito T."/>
            <person name="Fujiyama A."/>
            <person name="Inagaki F."/>
            <person name="Takami H."/>
        </authorList>
    </citation>
    <scope>NUCLEOTIDE SEQUENCE</scope>
    <source>
        <strain evidence="3">Expedition CK06-06</strain>
    </source>
</reference>
<comment type="caution">
    <text evidence="3">The sequence shown here is derived from an EMBL/GenBank/DDBJ whole genome shotgun (WGS) entry which is preliminary data.</text>
</comment>
<evidence type="ECO:0000313" key="3">
    <source>
        <dbReference type="EMBL" id="GAH36247.1"/>
    </source>
</evidence>
<gene>
    <name evidence="3" type="ORF">S03H2_18111</name>
</gene>
<feature type="transmembrane region" description="Helical" evidence="2">
    <location>
        <begin position="135"/>
        <end position="153"/>
    </location>
</feature>
<feature type="region of interest" description="Disordered" evidence="1">
    <location>
        <begin position="39"/>
        <end position="71"/>
    </location>
</feature>
<keyword evidence="2" id="KW-0812">Transmembrane</keyword>